<evidence type="ECO:0000313" key="2">
    <source>
        <dbReference type="EMBL" id="RCW76548.1"/>
    </source>
</evidence>
<dbReference type="OrthoDB" id="8525674at2"/>
<dbReference type="RefSeq" id="WP_114466594.1">
    <property type="nucleotide sequence ID" value="NZ_QPJK01000001.1"/>
</dbReference>
<dbReference type="InterPro" id="IPR017532">
    <property type="entry name" value="Hydrolase-2_PEP"/>
</dbReference>
<dbReference type="SUPFAM" id="SSF53474">
    <property type="entry name" value="alpha/beta-Hydrolases"/>
    <property type="match status" value="1"/>
</dbReference>
<dbReference type="Gene3D" id="3.40.50.1820">
    <property type="entry name" value="alpha/beta hydrolase"/>
    <property type="match status" value="1"/>
</dbReference>
<comment type="caution">
    <text evidence="2">The sequence shown here is derived from an EMBL/GenBank/DDBJ whole genome shotgun (WGS) entry which is preliminary data.</text>
</comment>
<dbReference type="InterPro" id="IPR029058">
    <property type="entry name" value="AB_hydrolase_fold"/>
</dbReference>
<dbReference type="Pfam" id="PF12146">
    <property type="entry name" value="Hydrolase_4"/>
    <property type="match status" value="1"/>
</dbReference>
<sequence>MTLRGPEAFFLPGLHGPRYCLFHPAHGVPRGLVLHVHPFAEELNKTRRMAALQARAIAGAGFAVLQIDLLGCGDSAGDFCDARWDTWIQDLLQACGWLTDADPRHAALPLWLWGVRAGSLLAADAVRALDRPCHLLLWQPAFADGAAQLQQFLRLRLAADMLAAPDAAGRSNGAMEALRQQLAQGKTLQIAGYALHPALAAGLKASRLFPPPLRENDRRLVWLETTTATPPSLSPLGTRTLELWRQAGWQTYGEAVHGPAFWQSAEMEEAPLLLSATTTALSAVPIP</sequence>
<dbReference type="Proteomes" id="UP000252884">
    <property type="component" value="Unassembled WGS sequence"/>
</dbReference>
<evidence type="ECO:0000259" key="1">
    <source>
        <dbReference type="Pfam" id="PF12146"/>
    </source>
</evidence>
<keyword evidence="2" id="KW-0378">Hydrolase</keyword>
<feature type="domain" description="Serine aminopeptidase S33" evidence="1">
    <location>
        <begin position="29"/>
        <end position="157"/>
    </location>
</feature>
<gene>
    <name evidence="2" type="ORF">DES41_1011156</name>
</gene>
<protein>
    <submittedName>
        <fullName evidence="2">Exosortase A-associated hydrolase 2</fullName>
    </submittedName>
</protein>
<reference evidence="2 3" key="1">
    <citation type="submission" date="2018-07" db="EMBL/GenBank/DDBJ databases">
        <title>Genomic Encyclopedia of Type Strains, Phase IV (KMG-IV): sequencing the most valuable type-strain genomes for metagenomic binning, comparative biology and taxonomic classification.</title>
        <authorList>
            <person name="Goeker M."/>
        </authorList>
    </citation>
    <scope>NUCLEOTIDE SEQUENCE [LARGE SCALE GENOMIC DNA]</scope>
    <source>
        <strain evidence="2 3">DSM 21634</strain>
    </source>
</reference>
<dbReference type="EMBL" id="QPJK01000001">
    <property type="protein sequence ID" value="RCW76548.1"/>
    <property type="molecule type" value="Genomic_DNA"/>
</dbReference>
<dbReference type="NCBIfam" id="TIGR03101">
    <property type="entry name" value="hydr2_PEP"/>
    <property type="match status" value="1"/>
</dbReference>
<name>A0A368YAV4_9BURK</name>
<keyword evidence="3" id="KW-1185">Reference proteome</keyword>
<organism evidence="2 3">
    <name type="scientific">Pseudorhodoferax soli</name>
    <dbReference type="NCBI Taxonomy" id="545864"/>
    <lineage>
        <taxon>Bacteria</taxon>
        <taxon>Pseudomonadati</taxon>
        <taxon>Pseudomonadota</taxon>
        <taxon>Betaproteobacteria</taxon>
        <taxon>Burkholderiales</taxon>
        <taxon>Comamonadaceae</taxon>
    </lineage>
</organism>
<proteinExistence type="predicted"/>
<accession>A0A368YAV4</accession>
<dbReference type="GO" id="GO:0016787">
    <property type="term" value="F:hydrolase activity"/>
    <property type="evidence" value="ECO:0007669"/>
    <property type="project" value="UniProtKB-KW"/>
</dbReference>
<dbReference type="AlphaFoldDB" id="A0A368YAV4"/>
<evidence type="ECO:0000313" key="3">
    <source>
        <dbReference type="Proteomes" id="UP000252884"/>
    </source>
</evidence>
<dbReference type="InterPro" id="IPR022742">
    <property type="entry name" value="Hydrolase_4"/>
</dbReference>